<evidence type="ECO:0000313" key="3">
    <source>
        <dbReference type="Proteomes" id="UP000066284"/>
    </source>
</evidence>
<sequence length="114" mass="12801">MAFRITITEDADRQLRSLPVREQRILEAAILSRLQHQPTIATKAIKLLRSNPLAEFELRAGDLRALYNVEGDEVVILVVGRKVGNTLIVESEEFHGHQNDPAEPLGNGFEKDTE</sequence>
<protein>
    <recommendedName>
        <fullName evidence="4">Plasmid stabilization system</fullName>
    </recommendedName>
</protein>
<evidence type="ECO:0000256" key="1">
    <source>
        <dbReference type="SAM" id="MobiDB-lite"/>
    </source>
</evidence>
<name>A0A0S4KPN5_9BACT</name>
<dbReference type="Gene3D" id="3.30.2310.20">
    <property type="entry name" value="RelE-like"/>
    <property type="match status" value="1"/>
</dbReference>
<dbReference type="STRING" id="1715989.NITINOP_0158"/>
<dbReference type="Proteomes" id="UP000066284">
    <property type="component" value="Chromosome 1"/>
</dbReference>
<dbReference type="InterPro" id="IPR035093">
    <property type="entry name" value="RelE/ParE_toxin_dom_sf"/>
</dbReference>
<dbReference type="AlphaFoldDB" id="A0A0S4KPN5"/>
<dbReference type="SUPFAM" id="SSF143011">
    <property type="entry name" value="RelE-like"/>
    <property type="match status" value="1"/>
</dbReference>
<proteinExistence type="predicted"/>
<gene>
    <name evidence="2" type="ORF">NITINOP_0158</name>
</gene>
<dbReference type="KEGG" id="nio:NITINOP_0158"/>
<accession>A0A0S4KPN5</accession>
<reference evidence="3" key="1">
    <citation type="submission" date="2015-09" db="EMBL/GenBank/DDBJ databases">
        <authorList>
            <person name="Daims H."/>
        </authorList>
    </citation>
    <scope>NUCLEOTIDE SEQUENCE [LARGE SCALE GENOMIC DNA]</scope>
</reference>
<dbReference type="EMBL" id="LN885086">
    <property type="protein sequence ID" value="CUQ65134.1"/>
    <property type="molecule type" value="Genomic_DNA"/>
</dbReference>
<evidence type="ECO:0008006" key="4">
    <source>
        <dbReference type="Google" id="ProtNLM"/>
    </source>
</evidence>
<evidence type="ECO:0000313" key="2">
    <source>
        <dbReference type="EMBL" id="CUQ65134.1"/>
    </source>
</evidence>
<keyword evidence="3" id="KW-1185">Reference proteome</keyword>
<feature type="region of interest" description="Disordered" evidence="1">
    <location>
        <begin position="92"/>
        <end position="114"/>
    </location>
</feature>
<organism evidence="2 3">
    <name type="scientific">Candidatus Nitrospira inopinata</name>
    <dbReference type="NCBI Taxonomy" id="1715989"/>
    <lineage>
        <taxon>Bacteria</taxon>
        <taxon>Pseudomonadati</taxon>
        <taxon>Nitrospirota</taxon>
        <taxon>Nitrospiria</taxon>
        <taxon>Nitrospirales</taxon>
        <taxon>Nitrospiraceae</taxon>
        <taxon>Nitrospira</taxon>
    </lineage>
</organism>